<dbReference type="GO" id="GO:0003697">
    <property type="term" value="F:single-stranded DNA binding"/>
    <property type="evidence" value="ECO:0007669"/>
    <property type="project" value="TreeGrafter"/>
</dbReference>
<dbReference type="AlphaFoldDB" id="A0A1I7WBJ0"/>
<dbReference type="GO" id="GO:0003690">
    <property type="term" value="F:double-stranded DNA binding"/>
    <property type="evidence" value="ECO:0007669"/>
    <property type="project" value="TreeGrafter"/>
</dbReference>
<dbReference type="PANTHER" id="PTHR46060:SF2">
    <property type="entry name" value="HISTONE-LYSINE N-METHYLTRANSFERASE SETMAR"/>
    <property type="match status" value="1"/>
</dbReference>
<accession>A0A1I7WBJ0</accession>
<dbReference type="GO" id="GO:0046975">
    <property type="term" value="F:histone H3K36 methyltransferase activity"/>
    <property type="evidence" value="ECO:0007669"/>
    <property type="project" value="TreeGrafter"/>
</dbReference>
<dbReference type="GO" id="GO:0015074">
    <property type="term" value="P:DNA integration"/>
    <property type="evidence" value="ECO:0007669"/>
    <property type="project" value="TreeGrafter"/>
</dbReference>
<dbReference type="GO" id="GO:0031297">
    <property type="term" value="P:replication fork processing"/>
    <property type="evidence" value="ECO:0007669"/>
    <property type="project" value="TreeGrafter"/>
</dbReference>
<name>A0A1I7WBJ0_HETBA</name>
<organism evidence="1 2">
    <name type="scientific">Heterorhabditis bacteriophora</name>
    <name type="common">Entomopathogenic nematode worm</name>
    <dbReference type="NCBI Taxonomy" id="37862"/>
    <lineage>
        <taxon>Eukaryota</taxon>
        <taxon>Metazoa</taxon>
        <taxon>Ecdysozoa</taxon>
        <taxon>Nematoda</taxon>
        <taxon>Chromadorea</taxon>
        <taxon>Rhabditida</taxon>
        <taxon>Rhabditina</taxon>
        <taxon>Rhabditomorpha</taxon>
        <taxon>Strongyloidea</taxon>
        <taxon>Heterorhabditidae</taxon>
        <taxon>Heterorhabditis</taxon>
    </lineage>
</organism>
<dbReference type="GO" id="GO:0000014">
    <property type="term" value="F:single-stranded DNA endodeoxyribonuclease activity"/>
    <property type="evidence" value="ECO:0007669"/>
    <property type="project" value="TreeGrafter"/>
</dbReference>
<dbReference type="GO" id="GO:0044547">
    <property type="term" value="F:DNA topoisomerase binding"/>
    <property type="evidence" value="ECO:0007669"/>
    <property type="project" value="TreeGrafter"/>
</dbReference>
<dbReference type="GO" id="GO:0005634">
    <property type="term" value="C:nucleus"/>
    <property type="evidence" value="ECO:0007669"/>
    <property type="project" value="TreeGrafter"/>
</dbReference>
<dbReference type="WBParaSite" id="Hba_02073">
    <property type="protein sequence ID" value="Hba_02073"/>
    <property type="gene ID" value="Hba_02073"/>
</dbReference>
<dbReference type="GO" id="GO:0000793">
    <property type="term" value="C:condensed chromosome"/>
    <property type="evidence" value="ECO:0007669"/>
    <property type="project" value="TreeGrafter"/>
</dbReference>
<dbReference type="PANTHER" id="PTHR46060">
    <property type="entry name" value="MARINER MOS1 TRANSPOSASE-LIKE PROTEIN"/>
    <property type="match status" value="1"/>
</dbReference>
<dbReference type="InterPro" id="IPR001888">
    <property type="entry name" value="Transposase_1"/>
</dbReference>
<protein>
    <submittedName>
        <fullName evidence="2">Histone-lysine N-methyltransferase SETMAR</fullName>
    </submittedName>
</protein>
<keyword evidence="1" id="KW-1185">Reference proteome</keyword>
<dbReference type="Proteomes" id="UP000095283">
    <property type="component" value="Unplaced"/>
</dbReference>
<dbReference type="GO" id="GO:0000729">
    <property type="term" value="P:DNA double-strand break processing"/>
    <property type="evidence" value="ECO:0007669"/>
    <property type="project" value="TreeGrafter"/>
</dbReference>
<proteinExistence type="predicted"/>
<evidence type="ECO:0000313" key="2">
    <source>
        <dbReference type="WBParaSite" id="Hba_02073"/>
    </source>
</evidence>
<dbReference type="InterPro" id="IPR052709">
    <property type="entry name" value="Transposase-MT_Hybrid"/>
</dbReference>
<dbReference type="GO" id="GO:0044774">
    <property type="term" value="P:mitotic DNA integrity checkpoint signaling"/>
    <property type="evidence" value="ECO:0007669"/>
    <property type="project" value="TreeGrafter"/>
</dbReference>
<dbReference type="GO" id="GO:0042800">
    <property type="term" value="F:histone H3K4 methyltransferase activity"/>
    <property type="evidence" value="ECO:0007669"/>
    <property type="project" value="TreeGrafter"/>
</dbReference>
<reference evidence="2" key="1">
    <citation type="submission" date="2016-11" db="UniProtKB">
        <authorList>
            <consortium name="WormBaseParasite"/>
        </authorList>
    </citation>
    <scope>IDENTIFICATION</scope>
</reference>
<sequence length="179" mass="21175">MRFSVYELYSEVVPLHVSLNKSLEDEVCRCPLAIDNNQLTTITEADPRKTTREVAEELNVDQSTVILYDNRRCSAQWLDQDDVPKHFPNPKLHQKKFMVTVWWSASEIITTTFWILAKLSQRRSIARKSTKYTKNCNVYGQHWAIEKNQFFFMSMPDLMSPYSTDLYPPDYHFFKHLDN</sequence>
<dbReference type="Pfam" id="PF01359">
    <property type="entry name" value="Transposase_1"/>
    <property type="match status" value="1"/>
</dbReference>
<evidence type="ECO:0000313" key="1">
    <source>
        <dbReference type="Proteomes" id="UP000095283"/>
    </source>
</evidence>
<dbReference type="Gene3D" id="3.30.420.10">
    <property type="entry name" value="Ribonuclease H-like superfamily/Ribonuclease H"/>
    <property type="match status" value="1"/>
</dbReference>
<dbReference type="GO" id="GO:0006303">
    <property type="term" value="P:double-strand break repair via nonhomologous end joining"/>
    <property type="evidence" value="ECO:0007669"/>
    <property type="project" value="TreeGrafter"/>
</dbReference>
<dbReference type="GO" id="GO:0035861">
    <property type="term" value="C:site of double-strand break"/>
    <property type="evidence" value="ECO:0007669"/>
    <property type="project" value="TreeGrafter"/>
</dbReference>
<dbReference type="InterPro" id="IPR036397">
    <property type="entry name" value="RNaseH_sf"/>
</dbReference>